<accession>A0A1E7N8P5</accession>
<dbReference type="InterPro" id="IPR036259">
    <property type="entry name" value="MFS_trans_sf"/>
</dbReference>
<dbReference type="PANTHER" id="PTHR23513:SF6">
    <property type="entry name" value="MAJOR FACILITATOR SUPERFAMILY ASSOCIATED DOMAIN-CONTAINING PROTEIN"/>
    <property type="match status" value="1"/>
</dbReference>
<accession>A0A8H9LYK3</accession>
<evidence type="ECO:0000256" key="2">
    <source>
        <dbReference type="ARBA" id="ARBA00022475"/>
    </source>
</evidence>
<dbReference type="PANTHER" id="PTHR23513">
    <property type="entry name" value="INTEGRAL MEMBRANE EFFLUX PROTEIN-RELATED"/>
    <property type="match status" value="1"/>
</dbReference>
<feature type="transmembrane region" description="Helical" evidence="6">
    <location>
        <begin position="183"/>
        <end position="203"/>
    </location>
</feature>
<name>A0A1E7N8P5_KITAU</name>
<dbReference type="RefSeq" id="WP_050366264.1">
    <property type="nucleotide sequence ID" value="NZ_BMUB01000025.1"/>
</dbReference>
<reference evidence="9" key="3">
    <citation type="submission" date="2016-08" db="EMBL/GenBank/DDBJ databases">
        <title>Sequencing, assembly and comparative genomics of S. aureofaciens ATCC 10762.</title>
        <authorList>
            <person name="Gradnigo J.S."/>
            <person name="Johnson N."/>
            <person name="Somerville G.A."/>
        </authorList>
    </citation>
    <scope>NUCLEOTIDE SEQUENCE [LARGE SCALE GENOMIC DNA]</scope>
    <source>
        <strain evidence="9">ATCC 10762 / DSM 40127 / CCM 3239 / JCM 4008 / LMG 5968 / NBRC 12843 / NCIMB 8234 / A-377</strain>
    </source>
</reference>
<comment type="caution">
    <text evidence="8">The sequence shown here is derived from an EMBL/GenBank/DDBJ whole genome shotgun (WGS) entry which is preliminary data.</text>
</comment>
<dbReference type="OrthoDB" id="9815525at2"/>
<dbReference type="KEGG" id="kau:B6264_24620"/>
<evidence type="ECO:0000256" key="5">
    <source>
        <dbReference type="ARBA" id="ARBA00023136"/>
    </source>
</evidence>
<dbReference type="AlphaFoldDB" id="A0A1E7N8P5"/>
<protein>
    <submittedName>
        <fullName evidence="8">Uncharacterized protein</fullName>
    </submittedName>
</protein>
<reference evidence="8" key="4">
    <citation type="submission" date="2016-08" db="EMBL/GenBank/DDBJ databases">
        <title>Sequencing, Assembly and Comparative Genomics of S. aureofaciens ATCC 10762.</title>
        <authorList>
            <person name="Gradnigo J.S."/>
            <person name="Johnson N."/>
            <person name="Somerville G.A."/>
        </authorList>
    </citation>
    <scope>NUCLEOTIDE SEQUENCE [LARGE SCALE GENOMIC DNA]</scope>
    <source>
        <strain evidence="8">ATCC 10762</strain>
    </source>
</reference>
<keyword evidence="5 6" id="KW-0472">Membrane</keyword>
<dbReference type="Proteomes" id="UP000037395">
    <property type="component" value="Unassembled WGS sequence"/>
</dbReference>
<feature type="transmembrane region" description="Helical" evidence="6">
    <location>
        <begin position="209"/>
        <end position="227"/>
    </location>
</feature>
<keyword evidence="9" id="KW-1185">Reference proteome</keyword>
<keyword evidence="4 6" id="KW-1133">Transmembrane helix</keyword>
<feature type="transmembrane region" description="Helical" evidence="6">
    <location>
        <begin position="145"/>
        <end position="162"/>
    </location>
</feature>
<organism evidence="8 9">
    <name type="scientific">Kitasatospora aureofaciens</name>
    <name type="common">Streptomyces aureofaciens</name>
    <dbReference type="NCBI Taxonomy" id="1894"/>
    <lineage>
        <taxon>Bacteria</taxon>
        <taxon>Bacillati</taxon>
        <taxon>Actinomycetota</taxon>
        <taxon>Actinomycetes</taxon>
        <taxon>Kitasatosporales</taxon>
        <taxon>Streptomycetaceae</taxon>
        <taxon>Kitasatospora</taxon>
    </lineage>
</organism>
<dbReference type="GO" id="GO:0005886">
    <property type="term" value="C:plasma membrane"/>
    <property type="evidence" value="ECO:0007669"/>
    <property type="project" value="UniProtKB-SubCell"/>
</dbReference>
<proteinExistence type="predicted"/>
<evidence type="ECO:0000256" key="1">
    <source>
        <dbReference type="ARBA" id="ARBA00004651"/>
    </source>
</evidence>
<reference evidence="7" key="1">
    <citation type="journal article" date="2014" name="Int. J. Syst. Evol. Microbiol.">
        <title>Complete genome sequence of Corynebacterium casei LMG S-19264T (=DSM 44701T), isolated from a smear-ripened cheese.</title>
        <authorList>
            <consortium name="US DOE Joint Genome Institute (JGI-PGF)"/>
            <person name="Walter F."/>
            <person name="Albersmeier A."/>
            <person name="Kalinowski J."/>
            <person name="Ruckert C."/>
        </authorList>
    </citation>
    <scope>NUCLEOTIDE SEQUENCE</scope>
    <source>
        <strain evidence="7">JCM 4434</strain>
    </source>
</reference>
<dbReference type="SUPFAM" id="SSF103473">
    <property type="entry name" value="MFS general substrate transporter"/>
    <property type="match status" value="1"/>
</dbReference>
<evidence type="ECO:0000313" key="9">
    <source>
        <dbReference type="Proteomes" id="UP000037395"/>
    </source>
</evidence>
<dbReference type="InterPro" id="IPR011701">
    <property type="entry name" value="MFS"/>
</dbReference>
<evidence type="ECO:0000313" key="7">
    <source>
        <dbReference type="EMBL" id="GGV01300.1"/>
    </source>
</evidence>
<evidence type="ECO:0000256" key="6">
    <source>
        <dbReference type="SAM" id="Phobius"/>
    </source>
</evidence>
<feature type="transmembrane region" description="Helical" evidence="6">
    <location>
        <begin position="118"/>
        <end position="139"/>
    </location>
</feature>
<dbReference type="Pfam" id="PF07690">
    <property type="entry name" value="MFS_1"/>
    <property type="match status" value="1"/>
</dbReference>
<evidence type="ECO:0000256" key="3">
    <source>
        <dbReference type="ARBA" id="ARBA00022692"/>
    </source>
</evidence>
<keyword evidence="3 6" id="KW-0812">Transmembrane</keyword>
<dbReference type="GeneID" id="97489397"/>
<reference evidence="8 9" key="2">
    <citation type="submission" date="2014-07" db="EMBL/GenBank/DDBJ databases">
        <authorList>
            <person name="Zhang J.E."/>
            <person name="Yang H."/>
            <person name="Guo J."/>
            <person name="Deng Z."/>
            <person name="Luo H."/>
            <person name="Luo M."/>
            <person name="Zhao B."/>
        </authorList>
    </citation>
    <scope>NUCLEOTIDE SEQUENCE [LARGE SCALE GENOMIC DNA]</scope>
    <source>
        <strain evidence="8">ATCC 10762</strain>
        <strain evidence="9">ATCC 10762 / DSM 40127 / CCM 3239 / JCM 4008 / LMG 5968 / NBRC 12843 / NCIMB 8234 / A-377</strain>
    </source>
</reference>
<dbReference type="GO" id="GO:0022857">
    <property type="term" value="F:transmembrane transporter activity"/>
    <property type="evidence" value="ECO:0007669"/>
    <property type="project" value="InterPro"/>
</dbReference>
<dbReference type="EMBL" id="BMUB01000025">
    <property type="protein sequence ID" value="GGV01300.1"/>
    <property type="molecule type" value="Genomic_DNA"/>
</dbReference>
<evidence type="ECO:0000313" key="8">
    <source>
        <dbReference type="EMBL" id="OEV37067.1"/>
    </source>
</evidence>
<sequence length="243" mass="25106">MVDSASYLASALLLNLIRTPGAQAPQPRTKTRMRTQIAEGLRFVFRHRTLRSLALATGISNLVGLGGALGAVLTAYALRDLKLSPGELGLALTVGNCGALLGATLSSRLIRTVGLGPVLIAAKSMSGIAVILLATAAPARAVPTLIATTGIMACGITVYNIGQVSLRQAITPTGMQARMNASVRFAIWGTLPIGALAGGYLGSVLGTRPTLWMIAAIGLLSCLPLILTPDVRTLRVFPVQAAE</sequence>
<gene>
    <name evidence="7" type="ORF">GCM10010502_64830</name>
    <name evidence="8" type="ORF">HS99_0004375</name>
</gene>
<dbReference type="Gene3D" id="1.20.1250.20">
    <property type="entry name" value="MFS general substrate transporter like domains"/>
    <property type="match status" value="1"/>
</dbReference>
<dbReference type="Proteomes" id="UP000610124">
    <property type="component" value="Unassembled WGS sequence"/>
</dbReference>
<comment type="subcellular location">
    <subcellularLocation>
        <location evidence="1">Cell membrane</location>
        <topology evidence="1">Multi-pass membrane protein</topology>
    </subcellularLocation>
</comment>
<evidence type="ECO:0000256" key="4">
    <source>
        <dbReference type="ARBA" id="ARBA00022989"/>
    </source>
</evidence>
<keyword evidence="2" id="KW-1003">Cell membrane</keyword>
<feature type="transmembrane region" description="Helical" evidence="6">
    <location>
        <begin position="52"/>
        <end position="76"/>
    </location>
</feature>
<reference evidence="7" key="5">
    <citation type="submission" date="2020-09" db="EMBL/GenBank/DDBJ databases">
        <authorList>
            <person name="Sun Q."/>
            <person name="Ohkuma M."/>
        </authorList>
    </citation>
    <scope>NUCLEOTIDE SEQUENCE</scope>
    <source>
        <strain evidence="7">JCM 4434</strain>
    </source>
</reference>
<dbReference type="EMBL" id="JPRF03000021">
    <property type="protein sequence ID" value="OEV37067.1"/>
    <property type="molecule type" value="Genomic_DNA"/>
</dbReference>
<feature type="transmembrane region" description="Helical" evidence="6">
    <location>
        <begin position="88"/>
        <end position="106"/>
    </location>
</feature>